<evidence type="ECO:0000313" key="2">
    <source>
        <dbReference type="Proteomes" id="UP000620124"/>
    </source>
</evidence>
<evidence type="ECO:0000313" key="1">
    <source>
        <dbReference type="EMBL" id="KAF7363016.1"/>
    </source>
</evidence>
<keyword evidence="2" id="KW-1185">Reference proteome</keyword>
<dbReference type="OrthoDB" id="2919029at2759"/>
<proteinExistence type="predicted"/>
<reference evidence="1" key="1">
    <citation type="submission" date="2020-05" db="EMBL/GenBank/DDBJ databases">
        <title>Mycena genomes resolve the evolution of fungal bioluminescence.</title>
        <authorList>
            <person name="Tsai I.J."/>
        </authorList>
    </citation>
    <scope>NUCLEOTIDE SEQUENCE</scope>
    <source>
        <strain evidence="1">CCC161011</strain>
    </source>
</reference>
<name>A0A8H6YQL3_9AGAR</name>
<sequence length="153" mass="17388">MSDPFCLLCNILGLVETVAKARNYIQNLRDAPKDHKRLSDEINNLDTLIRKLYGMIESGPAPGADTVLEFEEPLNQLKTTMEQLVKKLDLDGVGKFTGRAKWSMWGKNDVQQALEAVERYKNLLNAWLALDIWFDHRSLSVSTANNPQECNPR</sequence>
<dbReference type="AlphaFoldDB" id="A0A8H6YQL3"/>
<protein>
    <submittedName>
        <fullName evidence="1">Putative ankyrin</fullName>
    </submittedName>
</protein>
<dbReference type="EMBL" id="JACAZI010000004">
    <property type="protein sequence ID" value="KAF7363016.1"/>
    <property type="molecule type" value="Genomic_DNA"/>
</dbReference>
<dbReference type="Proteomes" id="UP000620124">
    <property type="component" value="Unassembled WGS sequence"/>
</dbReference>
<gene>
    <name evidence="1" type="ORF">MVEN_00653400</name>
</gene>
<comment type="caution">
    <text evidence="1">The sequence shown here is derived from an EMBL/GenBank/DDBJ whole genome shotgun (WGS) entry which is preliminary data.</text>
</comment>
<organism evidence="1 2">
    <name type="scientific">Mycena venus</name>
    <dbReference type="NCBI Taxonomy" id="2733690"/>
    <lineage>
        <taxon>Eukaryota</taxon>
        <taxon>Fungi</taxon>
        <taxon>Dikarya</taxon>
        <taxon>Basidiomycota</taxon>
        <taxon>Agaricomycotina</taxon>
        <taxon>Agaricomycetes</taxon>
        <taxon>Agaricomycetidae</taxon>
        <taxon>Agaricales</taxon>
        <taxon>Marasmiineae</taxon>
        <taxon>Mycenaceae</taxon>
        <taxon>Mycena</taxon>
    </lineage>
</organism>
<accession>A0A8H6YQL3</accession>